<dbReference type="Proteomes" id="UP000234181">
    <property type="component" value="Unassembled WGS sequence"/>
</dbReference>
<sequence>MRGTAAGRCSQRLFADDVLLQILLPGERARLRQYPHPNPSPAGEGLWCPSGNREACVSLRVRRLERPCV</sequence>
<gene>
    <name evidence="1" type="ORF">XAP6984_520021</name>
    <name evidence="2" type="ORF">XAP7430_480069</name>
</gene>
<evidence type="ECO:0000313" key="4">
    <source>
        <dbReference type="Proteomes" id="UP000234181"/>
    </source>
</evidence>
<dbReference type="Proteomes" id="UP000234166">
    <property type="component" value="Unassembled WGS sequence"/>
</dbReference>
<evidence type="ECO:0000313" key="2">
    <source>
        <dbReference type="EMBL" id="SON90499.1"/>
    </source>
</evidence>
<organism evidence="2 3">
    <name type="scientific">Xanthomonas campestris pv. phaseoli</name>
    <dbReference type="NCBI Taxonomy" id="317013"/>
    <lineage>
        <taxon>Bacteria</taxon>
        <taxon>Pseudomonadati</taxon>
        <taxon>Pseudomonadota</taxon>
        <taxon>Gammaproteobacteria</taxon>
        <taxon>Lysobacterales</taxon>
        <taxon>Lysobacteraceae</taxon>
        <taxon>Xanthomonas</taxon>
    </lineage>
</organism>
<evidence type="ECO:0000313" key="3">
    <source>
        <dbReference type="Proteomes" id="UP000234166"/>
    </source>
</evidence>
<keyword evidence="4" id="KW-1185">Reference proteome</keyword>
<dbReference type="AlphaFoldDB" id="A0AB38E3T3"/>
<protein>
    <submittedName>
        <fullName evidence="2">Uncharacterized protein</fullName>
    </submittedName>
</protein>
<evidence type="ECO:0000313" key="1">
    <source>
        <dbReference type="EMBL" id="SON83488.1"/>
    </source>
</evidence>
<reference evidence="3 4" key="1">
    <citation type="submission" date="2017-10" db="EMBL/GenBank/DDBJ databases">
        <authorList>
            <person name="Regsiter A."/>
            <person name="William W."/>
        </authorList>
    </citation>
    <scope>NUCLEOTIDE SEQUENCE [LARGE SCALE GENOMIC DNA]</scope>
    <source>
        <strain evidence="1 4">CFBP6984</strain>
        <strain evidence="2 3">CFBP7430</strain>
    </source>
</reference>
<name>A0AB38E3T3_XANCH</name>
<proteinExistence type="predicted"/>
<accession>A0AB38E3T3</accession>
<comment type="caution">
    <text evidence="2">The sequence shown here is derived from an EMBL/GenBank/DDBJ whole genome shotgun (WGS) entry which is preliminary data.</text>
</comment>
<dbReference type="EMBL" id="OCYS01000103">
    <property type="protein sequence ID" value="SON90499.1"/>
    <property type="molecule type" value="Genomic_DNA"/>
</dbReference>
<dbReference type="EMBL" id="OCYT01000109">
    <property type="protein sequence ID" value="SON83488.1"/>
    <property type="molecule type" value="Genomic_DNA"/>
</dbReference>